<keyword evidence="3 5" id="KW-0378">Hydrolase</keyword>
<feature type="domain" description="Exonuclease VII large subunit C-terminal" evidence="7">
    <location>
        <begin position="125"/>
        <end position="440"/>
    </location>
</feature>
<dbReference type="PANTHER" id="PTHR30008:SF0">
    <property type="entry name" value="EXODEOXYRIBONUCLEASE 7 LARGE SUBUNIT"/>
    <property type="match status" value="1"/>
</dbReference>
<keyword evidence="10" id="KW-1185">Reference proteome</keyword>
<evidence type="ECO:0000256" key="1">
    <source>
        <dbReference type="ARBA" id="ARBA00022490"/>
    </source>
</evidence>
<evidence type="ECO:0000256" key="5">
    <source>
        <dbReference type="HAMAP-Rule" id="MF_00378"/>
    </source>
</evidence>
<dbReference type="PANTHER" id="PTHR30008">
    <property type="entry name" value="EXODEOXYRIBONUCLEASE 7 LARGE SUBUNIT"/>
    <property type="match status" value="1"/>
</dbReference>
<proteinExistence type="inferred from homology"/>
<dbReference type="InterPro" id="IPR025824">
    <property type="entry name" value="OB-fold_nuc-bd_dom"/>
</dbReference>
<keyword evidence="1 5" id="KW-0963">Cytoplasm</keyword>
<organism evidence="9 10">
    <name type="scientific">Robertmurraya beringensis</name>
    <dbReference type="NCBI Taxonomy" id="641660"/>
    <lineage>
        <taxon>Bacteria</taxon>
        <taxon>Bacillati</taxon>
        <taxon>Bacillota</taxon>
        <taxon>Bacilli</taxon>
        <taxon>Bacillales</taxon>
        <taxon>Bacillaceae</taxon>
        <taxon>Robertmurraya</taxon>
    </lineage>
</organism>
<keyword evidence="2 5" id="KW-0540">Nuclease</keyword>
<comment type="catalytic activity">
    <reaction evidence="5 6">
        <text>Exonucleolytic cleavage in either 5'- to 3'- or 3'- to 5'-direction to yield nucleoside 5'-phosphates.</text>
        <dbReference type="EC" id="3.1.11.6"/>
    </reaction>
</comment>
<evidence type="ECO:0000313" key="9">
    <source>
        <dbReference type="EMBL" id="MFC0474504.1"/>
    </source>
</evidence>
<evidence type="ECO:0000259" key="8">
    <source>
        <dbReference type="Pfam" id="PF13742"/>
    </source>
</evidence>
<reference evidence="9 10" key="1">
    <citation type="submission" date="2024-09" db="EMBL/GenBank/DDBJ databases">
        <authorList>
            <person name="Sun Q."/>
            <person name="Mori K."/>
        </authorList>
    </citation>
    <scope>NUCLEOTIDE SEQUENCE [LARGE SCALE GENOMIC DNA]</scope>
    <source>
        <strain evidence="9 10">CGMCC 1.9126</strain>
    </source>
</reference>
<protein>
    <recommendedName>
        <fullName evidence="5">Exodeoxyribonuclease 7 large subunit</fullName>
        <ecNumber evidence="5">3.1.11.6</ecNumber>
    </recommendedName>
    <alternativeName>
        <fullName evidence="5">Exodeoxyribonuclease VII large subunit</fullName>
        <shortName evidence="5">Exonuclease VII large subunit</shortName>
    </alternativeName>
</protein>
<dbReference type="RefSeq" id="WP_160546550.1">
    <property type="nucleotide sequence ID" value="NZ_JBHLUU010000015.1"/>
</dbReference>
<dbReference type="EMBL" id="JBHLUU010000015">
    <property type="protein sequence ID" value="MFC0474504.1"/>
    <property type="molecule type" value="Genomic_DNA"/>
</dbReference>
<evidence type="ECO:0000256" key="6">
    <source>
        <dbReference type="RuleBase" id="RU004355"/>
    </source>
</evidence>
<dbReference type="GO" id="GO:0008855">
    <property type="term" value="F:exodeoxyribonuclease VII activity"/>
    <property type="evidence" value="ECO:0007669"/>
    <property type="project" value="UniProtKB-EC"/>
</dbReference>
<dbReference type="Pfam" id="PF02601">
    <property type="entry name" value="Exonuc_VII_L"/>
    <property type="match status" value="1"/>
</dbReference>
<dbReference type="CDD" id="cd04489">
    <property type="entry name" value="ExoVII_LU_OBF"/>
    <property type="match status" value="1"/>
</dbReference>
<comment type="caution">
    <text evidence="9">The sequence shown here is derived from an EMBL/GenBank/DDBJ whole genome shotgun (WGS) entry which is preliminary data.</text>
</comment>
<accession>A0ABV6KMF8</accession>
<feature type="domain" description="OB-fold nucleic acid binding" evidence="8">
    <location>
        <begin position="8"/>
        <end position="101"/>
    </location>
</feature>
<dbReference type="Pfam" id="PF13742">
    <property type="entry name" value="tRNA_anti_2"/>
    <property type="match status" value="1"/>
</dbReference>
<sequence length="452" mass="51537">MEEKQYVTITALTKYIKRKFDADPHLQDMYVKGEISNFKQHSSGHMYFTLKDEKARILAVMFSSFNKSIKFRPENGMKVLVKGDISVYEQSGQYQMYIKELQPDGIGDLYLAFEQLKEKLLKQGLFSNEYKKALPKYPHTVGVITSPTGAAIRDILTTLKRRYPIANILVIPALVQGEQGAASIVKAIEQANQSHDIDVLIVGRGGGSIEELWSFNEEIVARAIFASRIPIISAVGHETDTTIADYVADLRAPTPTGAAELAVPHIDELIERVLTRQTRIIRKIKEKISVQAQRYDRLSKSYAFKYPQRLYEQKLEQVDKSTELLKRAAQALFVNKNEEYIRTRRRLERNNLNTLLQTAVQQQSKTEKTLNRAFTSLLLAKKKEHQRVNMALDALSPLKIMDRGYSLVYNEDDHLVKSTEQIRINDSIKIKLVDGSITCEVLEIEGKDQTNE</sequence>
<dbReference type="InterPro" id="IPR003753">
    <property type="entry name" value="Exonuc_VII_L"/>
</dbReference>
<dbReference type="NCBIfam" id="TIGR00237">
    <property type="entry name" value="xseA"/>
    <property type="match status" value="1"/>
</dbReference>
<evidence type="ECO:0000256" key="4">
    <source>
        <dbReference type="ARBA" id="ARBA00022839"/>
    </source>
</evidence>
<evidence type="ECO:0000256" key="2">
    <source>
        <dbReference type="ARBA" id="ARBA00022722"/>
    </source>
</evidence>
<dbReference type="Proteomes" id="UP001589738">
    <property type="component" value="Unassembled WGS sequence"/>
</dbReference>
<comment type="similarity">
    <text evidence="5 6">Belongs to the XseA family.</text>
</comment>
<evidence type="ECO:0000259" key="7">
    <source>
        <dbReference type="Pfam" id="PF02601"/>
    </source>
</evidence>
<name>A0ABV6KMF8_9BACI</name>
<evidence type="ECO:0000313" key="10">
    <source>
        <dbReference type="Proteomes" id="UP001589738"/>
    </source>
</evidence>
<keyword evidence="4 5" id="KW-0269">Exonuclease</keyword>
<evidence type="ECO:0000256" key="3">
    <source>
        <dbReference type="ARBA" id="ARBA00022801"/>
    </source>
</evidence>
<dbReference type="InterPro" id="IPR020579">
    <property type="entry name" value="Exonuc_VII_lsu_C"/>
</dbReference>
<comment type="subcellular location">
    <subcellularLocation>
        <location evidence="5 6">Cytoplasm</location>
    </subcellularLocation>
</comment>
<dbReference type="HAMAP" id="MF_00378">
    <property type="entry name" value="Exonuc_7_L"/>
    <property type="match status" value="1"/>
</dbReference>
<comment type="function">
    <text evidence="5">Bidirectionally degrades single-stranded DNA into large acid-insoluble oligonucleotides, which are then degraded further into small acid-soluble oligonucleotides.</text>
</comment>
<gene>
    <name evidence="5 9" type="primary">xseA</name>
    <name evidence="9" type="ORF">ACFFHF_04230</name>
</gene>
<comment type="subunit">
    <text evidence="5">Heterooligomer composed of large and small subunits.</text>
</comment>
<dbReference type="EC" id="3.1.11.6" evidence="5"/>